<organism evidence="3 4">
    <name type="scientific">Littorina saxatilis</name>
    <dbReference type="NCBI Taxonomy" id="31220"/>
    <lineage>
        <taxon>Eukaryota</taxon>
        <taxon>Metazoa</taxon>
        <taxon>Spiralia</taxon>
        <taxon>Lophotrochozoa</taxon>
        <taxon>Mollusca</taxon>
        <taxon>Gastropoda</taxon>
        <taxon>Caenogastropoda</taxon>
        <taxon>Littorinimorpha</taxon>
        <taxon>Littorinoidea</taxon>
        <taxon>Littorinidae</taxon>
        <taxon>Littorina</taxon>
    </lineage>
</organism>
<protein>
    <recommendedName>
        <fullName evidence="2">Nucleolar 27S pre-rRNA processing Urb2/Npa2 C-terminal domain-containing protein</fullName>
    </recommendedName>
</protein>
<sequence length="1537" mass="170606">MAQPISACMIGRLKDQRLQVPERLKLALKLWQTEDEVGPNKHQVIIDTVVSILINDKKRHDMSSKVERQVWQTLSSLLNSSCILQSSAKLPAVTIRPAFSQVLLETLEREIVGEKVGVKDGDVLSLLLDCCQCVLRSPALTCVLTSRLDVLVSLCSAVCQLAVCLPVSEVTVPLVSVLSGLTSHLWQHHHRSQLAPSQMVQAVTDKLLQPVVSLNYKLGSAVDDVKLRADMKDETQLSHVAGSLQDFVLATLFHESQQRLFKTYMESVTKQQETSQLPWTVSNVFSKLSAGLQQTEDDQSVTCEAVSPRTVVLAFLPRLFLHAVTVWKQNSQLSFQLFVHLNSYLGVSADDAQEKSEDGGTLAKECVDTLCQLLTLLRQHAVYNVAADRTGGGAQLRYLRHLLNTLLCSSPMCDEVCGCMLELLQCNHLILEPTLLNILQRCSSSLTQAPEGHRMAADRLMAELVSTYSLLQQVPHFYNVLLQLNQQSPRQLTDILPLPQFFERVSGILKTLTPVTAVDIWSKLQEHTESVTQCILAEPHSDADEERLWGSSVLLYMYLSEVRECEPSLLLRVGNRVQLLTSQLEDNVLTPLLTCVSPNKSALLRRSPLLLAVCLGHIKLHTVSETTKTSSQSTPTSLDLPFSWQISHFTQHKKTSAVNAVVRYLGDVLTAQRLLLQQREGGCVDCSPLLPDLTVDTDGDRDDEAECYWNGSVCSVTEETYRVARWHLLLTTCSSLLPQLVHQHPARLAQLMLHVFDNSPSPLPSPSKRYSCVSVAGELLRRIAMLQCREFYHSLVCAMWQRFTLHTHGGESSHPVLATLQRLGHSHIPWHDVKDKEVKSVSLSIQKLLMSSEVQPLTLSRTQVALLQMLRLVPLSDLPGTTRLQCTLGLLAVLRHLDERHLAGLGACDGGGDSVRETVCQLLVVLLEASIGTALFLCLPPHTLIHCLHTLVTQCDSPEHFCLGTLLRKAVVMVMGDFHNVLHLHIFITDLEGQLQKLTSVTLDWKQAKHRALLTITSYVLEETHRYLKKDFFREDVQSAWRQHWRALSVAVEGLVDTHTKQSALPLPPPLLRSFTAVTLQRCADAEKSESSLQQEHLQRVQLVLDSLSLITGNKKPEGGWPLEEVCFIRCVYLQPVTLQALLTPDLTHTVWAALLCCLHTRHYKAAPGPPPPSLGDTHNSVQTSHLGKLKRQRSGSSDSVLTGGKVRRMDNATPATRSKEHLSAQAANNDGAAVRKYWCGGEKSGGVREEDDVVETMTVVLASCPVPVFTRLLQQVLSLQVGRVAQCILLWKRVMQCDTLTMEQRTLLESLSITVLEQFVQVMQQVNSCPDPLTVELGLPVLQCLAAMLTKHKLLSSKGTALCLLCVSLVPLRQLSLPAFLRLLPGVCSVLHAVLVHHPHSTARLLEHCLAIASSVLKECVCRGDQKLLLANPDCIKSMTDCSELVSRLVTLLVSHSTEVQRVVATLVSDYANTAKAFTLLPQVKKGLVSAMYACLDVCDKHAVNQLRVRLPPGVREVFHMLHTDYLHCHKYTGKV</sequence>
<evidence type="ECO:0000313" key="3">
    <source>
        <dbReference type="EMBL" id="KAK7105811.1"/>
    </source>
</evidence>
<feature type="domain" description="Nucleolar 27S pre-rRNA processing Urb2/Npa2 C-terminal" evidence="2">
    <location>
        <begin position="1342"/>
        <end position="1536"/>
    </location>
</feature>
<gene>
    <name evidence="3" type="ORF">V1264_017143</name>
</gene>
<dbReference type="GO" id="GO:0042254">
    <property type="term" value="P:ribosome biogenesis"/>
    <property type="evidence" value="ECO:0007669"/>
    <property type="project" value="TreeGrafter"/>
</dbReference>
<dbReference type="InterPro" id="IPR018849">
    <property type="entry name" value="Urb2/Npa2_C"/>
</dbReference>
<proteinExistence type="predicted"/>
<dbReference type="Proteomes" id="UP001374579">
    <property type="component" value="Unassembled WGS sequence"/>
</dbReference>
<dbReference type="Pfam" id="PF10441">
    <property type="entry name" value="Urb2"/>
    <property type="match status" value="1"/>
</dbReference>
<dbReference type="InterPro" id="IPR052609">
    <property type="entry name" value="Ribosome_Biogenesis_Reg"/>
</dbReference>
<accession>A0AAN9GF30</accession>
<comment type="caution">
    <text evidence="3">The sequence shown here is derived from an EMBL/GenBank/DDBJ whole genome shotgun (WGS) entry which is preliminary data.</text>
</comment>
<evidence type="ECO:0000259" key="2">
    <source>
        <dbReference type="Pfam" id="PF10441"/>
    </source>
</evidence>
<dbReference type="EMBL" id="JBAMIC010000007">
    <property type="protein sequence ID" value="KAK7105811.1"/>
    <property type="molecule type" value="Genomic_DNA"/>
</dbReference>
<evidence type="ECO:0000256" key="1">
    <source>
        <dbReference type="SAM" id="MobiDB-lite"/>
    </source>
</evidence>
<evidence type="ECO:0000313" key="4">
    <source>
        <dbReference type="Proteomes" id="UP001374579"/>
    </source>
</evidence>
<feature type="compositionally biased region" description="Polar residues" evidence="1">
    <location>
        <begin position="1177"/>
        <end position="1186"/>
    </location>
</feature>
<name>A0AAN9GF30_9CAEN</name>
<reference evidence="3 4" key="1">
    <citation type="submission" date="2024-02" db="EMBL/GenBank/DDBJ databases">
        <title>Chromosome-scale genome assembly of the rough periwinkle Littorina saxatilis.</title>
        <authorList>
            <person name="De Jode A."/>
            <person name="Faria R."/>
            <person name="Formenti G."/>
            <person name="Sims Y."/>
            <person name="Smith T.P."/>
            <person name="Tracey A."/>
            <person name="Wood J.M.D."/>
            <person name="Zagrodzka Z.B."/>
            <person name="Johannesson K."/>
            <person name="Butlin R.K."/>
            <person name="Leder E.H."/>
        </authorList>
    </citation>
    <scope>NUCLEOTIDE SEQUENCE [LARGE SCALE GENOMIC DNA]</scope>
    <source>
        <strain evidence="3">Snail1</strain>
        <tissue evidence="3">Muscle</tissue>
    </source>
</reference>
<keyword evidence="4" id="KW-1185">Reference proteome</keyword>
<dbReference type="PANTHER" id="PTHR15682:SF2">
    <property type="entry name" value="UNHEALTHY RIBOSOME BIOGENESIS PROTEIN 2 HOMOLOG"/>
    <property type="match status" value="1"/>
</dbReference>
<dbReference type="GO" id="GO:0005730">
    <property type="term" value="C:nucleolus"/>
    <property type="evidence" value="ECO:0007669"/>
    <property type="project" value="TreeGrafter"/>
</dbReference>
<dbReference type="PANTHER" id="PTHR15682">
    <property type="entry name" value="UNHEALTHY RIBOSOME BIOGENESIS PROTEIN 2 HOMOLOG"/>
    <property type="match status" value="1"/>
</dbReference>
<feature type="region of interest" description="Disordered" evidence="1">
    <location>
        <begin position="1169"/>
        <end position="1206"/>
    </location>
</feature>